<dbReference type="RefSeq" id="WP_184496653.1">
    <property type="nucleotide sequence ID" value="NZ_JACIJO010000003.1"/>
</dbReference>
<name>A0A841MKF2_9BACT</name>
<organism evidence="1 2">
    <name type="scientific">Algoriphagus iocasae</name>
    <dbReference type="NCBI Taxonomy" id="1836499"/>
    <lineage>
        <taxon>Bacteria</taxon>
        <taxon>Pseudomonadati</taxon>
        <taxon>Bacteroidota</taxon>
        <taxon>Cytophagia</taxon>
        <taxon>Cytophagales</taxon>
        <taxon>Cyclobacteriaceae</taxon>
        <taxon>Algoriphagus</taxon>
    </lineage>
</organism>
<dbReference type="Proteomes" id="UP000588604">
    <property type="component" value="Unassembled WGS sequence"/>
</dbReference>
<dbReference type="AlphaFoldDB" id="A0A841MKF2"/>
<evidence type="ECO:0000313" key="1">
    <source>
        <dbReference type="EMBL" id="MBB6327910.1"/>
    </source>
</evidence>
<gene>
    <name evidence="1" type="ORF">FHS59_003553</name>
</gene>
<dbReference type="EMBL" id="JACIJO010000003">
    <property type="protein sequence ID" value="MBB6327910.1"/>
    <property type="molecule type" value="Genomic_DNA"/>
</dbReference>
<keyword evidence="2" id="KW-1185">Reference proteome</keyword>
<evidence type="ECO:0000313" key="2">
    <source>
        <dbReference type="Proteomes" id="UP000588604"/>
    </source>
</evidence>
<sequence length="322" mass="38044">MEKLNHKKKCLLISPKSFYFYSEYLSKTLSHYNYEVTVSNDEYPENTFGKIMGKTKIPLLQWITKKKLSEDFLNGKSYDLVLIIKGRGISTSLLKNIKEVSSKIVGYTFDSFNYHNAPLKWFSHVDKFYTFDYRDGDKNNIPIIELFSSMPENNSKKKLSYQISAIVRNHSERLEYINKVLSNLEVESKFIFIYEQNIVTFIQNFLNSPKLYLKFWKNISFKPLPYQEYIRVLNESNFTIDFAHPAQSGITIRCFEALSSQTKIITNNPYVKRNDFFNENNTIIFRKDSDPNSLQEDFNKIETIIPEKHTRTIYNFIEDLIL</sequence>
<proteinExistence type="predicted"/>
<accession>A0A841MKF2</accession>
<comment type="caution">
    <text evidence="1">The sequence shown here is derived from an EMBL/GenBank/DDBJ whole genome shotgun (WGS) entry which is preliminary data.</text>
</comment>
<protein>
    <submittedName>
        <fullName evidence="1">Uncharacterized protein</fullName>
    </submittedName>
</protein>
<reference evidence="1 2" key="1">
    <citation type="submission" date="2020-08" db="EMBL/GenBank/DDBJ databases">
        <title>Genomic Encyclopedia of Type Strains, Phase IV (KMG-IV): sequencing the most valuable type-strain genomes for metagenomic binning, comparative biology and taxonomic classification.</title>
        <authorList>
            <person name="Goeker M."/>
        </authorList>
    </citation>
    <scope>NUCLEOTIDE SEQUENCE [LARGE SCALE GENOMIC DNA]</scope>
    <source>
        <strain evidence="1 2">DSM 102044</strain>
    </source>
</reference>